<name>A0AAV5THZ8_9BILA</name>
<accession>A0AAV5THZ8</accession>
<proteinExistence type="predicted"/>
<evidence type="ECO:0000313" key="2">
    <source>
        <dbReference type="Proteomes" id="UP001432027"/>
    </source>
</evidence>
<feature type="non-terminal residue" evidence="1">
    <location>
        <position position="1"/>
    </location>
</feature>
<dbReference type="InterPro" id="IPR036291">
    <property type="entry name" value="NAD(P)-bd_dom_sf"/>
</dbReference>
<dbReference type="PANTHER" id="PTHR44115">
    <property type="entry name" value="PROTEIN CBG09704"/>
    <property type="match status" value="1"/>
</dbReference>
<keyword evidence="2" id="KW-1185">Reference proteome</keyword>
<reference evidence="1" key="1">
    <citation type="submission" date="2023-10" db="EMBL/GenBank/DDBJ databases">
        <title>Genome assembly of Pristionchus species.</title>
        <authorList>
            <person name="Yoshida K."/>
            <person name="Sommer R.J."/>
        </authorList>
    </citation>
    <scope>NUCLEOTIDE SEQUENCE</scope>
    <source>
        <strain evidence="1">RS0144</strain>
    </source>
</reference>
<dbReference type="Gene3D" id="3.40.50.720">
    <property type="entry name" value="NAD(P)-binding Rossmann-like Domain"/>
    <property type="match status" value="1"/>
</dbReference>
<organism evidence="1 2">
    <name type="scientific">Pristionchus entomophagus</name>
    <dbReference type="NCBI Taxonomy" id="358040"/>
    <lineage>
        <taxon>Eukaryota</taxon>
        <taxon>Metazoa</taxon>
        <taxon>Ecdysozoa</taxon>
        <taxon>Nematoda</taxon>
        <taxon>Chromadorea</taxon>
        <taxon>Rhabditida</taxon>
        <taxon>Rhabditina</taxon>
        <taxon>Diplogasteromorpha</taxon>
        <taxon>Diplogasteroidea</taxon>
        <taxon>Neodiplogasteridae</taxon>
        <taxon>Pristionchus</taxon>
    </lineage>
</organism>
<dbReference type="Proteomes" id="UP001432027">
    <property type="component" value="Unassembled WGS sequence"/>
</dbReference>
<comment type="caution">
    <text evidence="1">The sequence shown here is derived from an EMBL/GenBank/DDBJ whole genome shotgun (WGS) entry which is preliminary data.</text>
</comment>
<sequence length="81" mass="8810">LPVTFFPSHSSAWSSSGHHQLADLRYCGEVNNAGGGNFETFGKKVEDIAVSDLDKMMEINVKPVLRLSQLAVPHLEKTKGA</sequence>
<gene>
    <name evidence="1" type="ORF">PENTCL1PPCAC_16131</name>
</gene>
<feature type="non-terminal residue" evidence="1">
    <location>
        <position position="81"/>
    </location>
</feature>
<dbReference type="SUPFAM" id="SSF51735">
    <property type="entry name" value="NAD(P)-binding Rossmann-fold domains"/>
    <property type="match status" value="1"/>
</dbReference>
<dbReference type="EMBL" id="BTSX01000004">
    <property type="protein sequence ID" value="GMS93956.1"/>
    <property type="molecule type" value="Genomic_DNA"/>
</dbReference>
<dbReference type="AlphaFoldDB" id="A0AAV5THZ8"/>
<protein>
    <submittedName>
        <fullName evidence="1">Uncharacterized protein</fullName>
    </submittedName>
</protein>
<dbReference type="PANTHER" id="PTHR44115:SF4">
    <property type="entry name" value="OXIDOREDUCTASE"/>
    <property type="match status" value="1"/>
</dbReference>
<evidence type="ECO:0000313" key="1">
    <source>
        <dbReference type="EMBL" id="GMS93956.1"/>
    </source>
</evidence>